<sequence length="91" mass="10344">MSDWHYTDDACPHCGEEAVRWRNCDNILCDDGSVDNALDNEEDFLLEGVSFSTCPECKGKGIIHWCASCGREIDYPDAEDLDDEFLETNNY</sequence>
<dbReference type="RefSeq" id="WP_313997123.1">
    <property type="nucleotide sequence ID" value="NZ_JASJOT010000008.1"/>
</dbReference>
<dbReference type="EMBL" id="JASJOT010000008">
    <property type="protein sequence ID" value="MDJ1494182.1"/>
    <property type="molecule type" value="Genomic_DNA"/>
</dbReference>
<evidence type="ECO:0000313" key="1">
    <source>
        <dbReference type="EMBL" id="MDJ1494182.1"/>
    </source>
</evidence>
<evidence type="ECO:0000313" key="2">
    <source>
        <dbReference type="Proteomes" id="UP001228581"/>
    </source>
</evidence>
<comment type="caution">
    <text evidence="1">The sequence shown here is derived from an EMBL/GenBank/DDBJ whole genome shotgun (WGS) entry which is preliminary data.</text>
</comment>
<name>A0ABT7CMH1_9BACT</name>
<organism evidence="1 2">
    <name type="scientific">Xanthocytophaga flava</name>
    <dbReference type="NCBI Taxonomy" id="3048013"/>
    <lineage>
        <taxon>Bacteria</taxon>
        <taxon>Pseudomonadati</taxon>
        <taxon>Bacteroidota</taxon>
        <taxon>Cytophagia</taxon>
        <taxon>Cytophagales</taxon>
        <taxon>Rhodocytophagaceae</taxon>
        <taxon>Xanthocytophaga</taxon>
    </lineage>
</organism>
<dbReference type="Proteomes" id="UP001228581">
    <property type="component" value="Unassembled WGS sequence"/>
</dbReference>
<protein>
    <submittedName>
        <fullName evidence="1">Uncharacterized protein</fullName>
    </submittedName>
</protein>
<reference evidence="1 2" key="1">
    <citation type="submission" date="2023-05" db="EMBL/GenBank/DDBJ databases">
        <authorList>
            <person name="Zhang X."/>
        </authorList>
    </citation>
    <scope>NUCLEOTIDE SEQUENCE [LARGE SCALE GENOMIC DNA]</scope>
    <source>
        <strain evidence="1 2">DM2B3-1</strain>
    </source>
</reference>
<keyword evidence="2" id="KW-1185">Reference proteome</keyword>
<accession>A0ABT7CMH1</accession>
<gene>
    <name evidence="1" type="ORF">QNI19_14660</name>
</gene>
<proteinExistence type="predicted"/>